<keyword evidence="2" id="KW-0472">Membrane</keyword>
<proteinExistence type="predicted"/>
<organism evidence="3">
    <name type="scientific">OCS116 cluster bacterium</name>
    <dbReference type="NCBI Taxonomy" id="2030921"/>
    <lineage>
        <taxon>Bacteria</taxon>
        <taxon>Pseudomonadati</taxon>
        <taxon>Pseudomonadota</taxon>
        <taxon>Alphaproteobacteria</taxon>
        <taxon>OCS116 cluster</taxon>
    </lineage>
</organism>
<feature type="compositionally biased region" description="Polar residues" evidence="1">
    <location>
        <begin position="15"/>
        <end position="25"/>
    </location>
</feature>
<keyword evidence="2" id="KW-1133">Transmembrane helix</keyword>
<name>A0A2A4YSR7_9PROT</name>
<evidence type="ECO:0000256" key="2">
    <source>
        <dbReference type="SAM" id="Phobius"/>
    </source>
</evidence>
<protein>
    <submittedName>
        <fullName evidence="3">Uncharacterized protein</fullName>
    </submittedName>
</protein>
<sequence length="65" mass="7152">MSEEHNSKEKVGHLTANTSSSNVDQTIHDPKRRHNILFAVCIALMAVIASVTGLTAMDMNLMTRN</sequence>
<accession>A0A2A4YSR7</accession>
<dbReference type="EMBL" id="NVUS01000026">
    <property type="protein sequence ID" value="PCI97856.1"/>
    <property type="molecule type" value="Genomic_DNA"/>
</dbReference>
<feature type="transmembrane region" description="Helical" evidence="2">
    <location>
        <begin position="36"/>
        <end position="57"/>
    </location>
</feature>
<feature type="region of interest" description="Disordered" evidence="1">
    <location>
        <begin position="1"/>
        <end position="27"/>
    </location>
</feature>
<keyword evidence="2" id="KW-0812">Transmembrane</keyword>
<reference key="1">
    <citation type="submission" date="2017-08" db="EMBL/GenBank/DDBJ databases">
        <title>A dynamic microbial community with high functional redundancy inhabits the cold, oxic subseafloor aquifer.</title>
        <authorList>
            <person name="Tully B.J."/>
            <person name="Wheat C.G."/>
            <person name="Glazer B.T."/>
            <person name="Huber J.A."/>
        </authorList>
    </citation>
    <scope>NUCLEOTIDE SEQUENCE [LARGE SCALE GENOMIC DNA]</scope>
</reference>
<feature type="compositionally biased region" description="Basic and acidic residues" evidence="1">
    <location>
        <begin position="1"/>
        <end position="12"/>
    </location>
</feature>
<reference evidence="3" key="2">
    <citation type="journal article" date="2018" name="ISME J.">
        <title>A dynamic microbial community with high functional redundancy inhabits the cold, oxic subseafloor aquifer.</title>
        <authorList>
            <person name="Tully B.J."/>
            <person name="Wheat C.G."/>
            <person name="Glazer B.T."/>
            <person name="Huber J.A."/>
        </authorList>
    </citation>
    <scope>NUCLEOTIDE SEQUENCE</scope>
    <source>
        <strain evidence="3">NORP83</strain>
    </source>
</reference>
<gene>
    <name evidence="3" type="ORF">COB13_14940</name>
</gene>
<evidence type="ECO:0000256" key="1">
    <source>
        <dbReference type="SAM" id="MobiDB-lite"/>
    </source>
</evidence>
<dbReference type="AlphaFoldDB" id="A0A2A4YSR7"/>
<evidence type="ECO:0000313" key="3">
    <source>
        <dbReference type="EMBL" id="PCI97856.1"/>
    </source>
</evidence>
<comment type="caution">
    <text evidence="3">The sequence shown here is derived from an EMBL/GenBank/DDBJ whole genome shotgun (WGS) entry which is preliminary data.</text>
</comment>